<sequence>MALFIHEAAEPMRESLAARDWFGFSQENTLLQYVDYGSNSTMGWEPPLPRGPPLWVSFTKQGFYGFKPTICAPCCSNTHEILQCSDGKYFPDYAKEHINMRNDSLWCWNDPTFDYYAPDLEKHPSFRWADTQQPFEQPNVPQCSEQCDIIQPSQCVESHNMLEDIEIKEPLASDPCPMEETTPDDAEISQEFVLTQFHTPYVCDRSPKTDFNADSAHRK</sequence>
<evidence type="ECO:0000313" key="2">
    <source>
        <dbReference type="Proteomes" id="UP000327157"/>
    </source>
</evidence>
<evidence type="ECO:0000313" key="1">
    <source>
        <dbReference type="EMBL" id="KAB2635529.1"/>
    </source>
</evidence>
<gene>
    <name evidence="1" type="ORF">D8674_026063</name>
</gene>
<dbReference type="EMBL" id="SMOL01000004">
    <property type="protein sequence ID" value="KAB2635529.1"/>
    <property type="molecule type" value="Genomic_DNA"/>
</dbReference>
<accession>A0A5N5I728</accession>
<name>A0A5N5I728_9ROSA</name>
<dbReference type="Proteomes" id="UP000327157">
    <property type="component" value="Chromosome 5"/>
</dbReference>
<reference evidence="1 2" key="3">
    <citation type="submission" date="2019-11" db="EMBL/GenBank/DDBJ databases">
        <title>A de novo genome assembly of a pear dwarfing rootstock.</title>
        <authorList>
            <person name="Wang F."/>
            <person name="Wang J."/>
            <person name="Li S."/>
            <person name="Zhang Y."/>
            <person name="Fang M."/>
            <person name="Ma L."/>
            <person name="Zhao Y."/>
            <person name="Jiang S."/>
        </authorList>
    </citation>
    <scope>NUCLEOTIDE SEQUENCE [LARGE SCALE GENOMIC DNA]</scope>
    <source>
        <strain evidence="1">S2</strain>
        <tissue evidence="1">Leaf</tissue>
    </source>
</reference>
<organism evidence="1 2">
    <name type="scientific">Pyrus ussuriensis x Pyrus communis</name>
    <dbReference type="NCBI Taxonomy" id="2448454"/>
    <lineage>
        <taxon>Eukaryota</taxon>
        <taxon>Viridiplantae</taxon>
        <taxon>Streptophyta</taxon>
        <taxon>Embryophyta</taxon>
        <taxon>Tracheophyta</taxon>
        <taxon>Spermatophyta</taxon>
        <taxon>Magnoliopsida</taxon>
        <taxon>eudicotyledons</taxon>
        <taxon>Gunneridae</taxon>
        <taxon>Pentapetalae</taxon>
        <taxon>rosids</taxon>
        <taxon>fabids</taxon>
        <taxon>Rosales</taxon>
        <taxon>Rosaceae</taxon>
        <taxon>Amygdaloideae</taxon>
        <taxon>Maleae</taxon>
        <taxon>Pyrus</taxon>
    </lineage>
</organism>
<dbReference type="AlphaFoldDB" id="A0A5N5I728"/>
<protein>
    <submittedName>
        <fullName evidence="1">Uncharacterized protein</fullName>
    </submittedName>
</protein>
<keyword evidence="2" id="KW-1185">Reference proteome</keyword>
<reference evidence="2" key="2">
    <citation type="submission" date="2019-10" db="EMBL/GenBank/DDBJ databases">
        <title>A de novo genome assembly of a pear dwarfing rootstock.</title>
        <authorList>
            <person name="Wang F."/>
            <person name="Wang J."/>
            <person name="Li S."/>
            <person name="Zhang Y."/>
            <person name="Fang M."/>
            <person name="Ma L."/>
            <person name="Zhao Y."/>
            <person name="Jiang S."/>
        </authorList>
    </citation>
    <scope>NUCLEOTIDE SEQUENCE [LARGE SCALE GENOMIC DNA]</scope>
</reference>
<reference evidence="1 2" key="1">
    <citation type="submission" date="2019-09" db="EMBL/GenBank/DDBJ databases">
        <authorList>
            <person name="Ou C."/>
        </authorList>
    </citation>
    <scope>NUCLEOTIDE SEQUENCE [LARGE SCALE GENOMIC DNA]</scope>
    <source>
        <strain evidence="1">S2</strain>
        <tissue evidence="1">Leaf</tissue>
    </source>
</reference>
<comment type="caution">
    <text evidence="1">The sequence shown here is derived from an EMBL/GenBank/DDBJ whole genome shotgun (WGS) entry which is preliminary data.</text>
</comment>
<proteinExistence type="predicted"/>